<protein>
    <submittedName>
        <fullName evidence="5">Methyltransferase domain-containing protein</fullName>
    </submittedName>
</protein>
<evidence type="ECO:0000256" key="2">
    <source>
        <dbReference type="ARBA" id="ARBA00022679"/>
    </source>
</evidence>
<sequence length="277" mass="32334">MINKLFEYTKKPEVYAPSSGKFWDDKHISKEMLKAHLHPTMEAASRSHDFIHKSVEWIQTVAPSETKGRVLDLGCGPGIYAEKLCYKGYSVTGIDFSKRSIEYAKEQANKQGYNIEYIYKNYLDIDYDSIYDLVLLIYCDYGVLSHNDRAILLQKTYSAMKVGGQFILDVFTPKNYERKQESSNWYLHHGSGFWKPETHLCLQAHYIYEDNIRLDQYVIIDQESKVDVIRVWDRCYTKEMIIDELGRVGFKNIKIYSDVSGKKYDEESKTICVVAEK</sequence>
<organism evidence="5 6">
    <name type="scientific">Tissierella carlieri</name>
    <dbReference type="NCBI Taxonomy" id="689904"/>
    <lineage>
        <taxon>Bacteria</taxon>
        <taxon>Bacillati</taxon>
        <taxon>Bacillota</taxon>
        <taxon>Tissierellia</taxon>
        <taxon>Tissierellales</taxon>
        <taxon>Tissierellaceae</taxon>
        <taxon>Tissierella</taxon>
    </lineage>
</organism>
<dbReference type="Pfam" id="PF13649">
    <property type="entry name" value="Methyltransf_25"/>
    <property type="match status" value="1"/>
</dbReference>
<evidence type="ECO:0000256" key="1">
    <source>
        <dbReference type="ARBA" id="ARBA00022603"/>
    </source>
</evidence>
<dbReference type="GO" id="GO:0032259">
    <property type="term" value="P:methylation"/>
    <property type="evidence" value="ECO:0007669"/>
    <property type="project" value="UniProtKB-KW"/>
</dbReference>
<dbReference type="EMBL" id="JANGAC010000014">
    <property type="protein sequence ID" value="MCQ4924629.1"/>
    <property type="molecule type" value="Genomic_DNA"/>
</dbReference>
<accession>A0ABT1SDY6</accession>
<feature type="domain" description="Methyltransferase" evidence="4">
    <location>
        <begin position="70"/>
        <end position="164"/>
    </location>
</feature>
<keyword evidence="3" id="KW-0949">S-adenosyl-L-methionine</keyword>
<keyword evidence="6" id="KW-1185">Reference proteome</keyword>
<dbReference type="PANTHER" id="PTHR43464">
    <property type="entry name" value="METHYLTRANSFERASE"/>
    <property type="match status" value="1"/>
</dbReference>
<dbReference type="Proteomes" id="UP001524478">
    <property type="component" value="Unassembled WGS sequence"/>
</dbReference>
<dbReference type="CDD" id="cd02440">
    <property type="entry name" value="AdoMet_MTases"/>
    <property type="match status" value="1"/>
</dbReference>
<dbReference type="PANTHER" id="PTHR43464:SF19">
    <property type="entry name" value="UBIQUINONE BIOSYNTHESIS O-METHYLTRANSFERASE, MITOCHONDRIAL"/>
    <property type="match status" value="1"/>
</dbReference>
<dbReference type="InterPro" id="IPR041698">
    <property type="entry name" value="Methyltransf_25"/>
</dbReference>
<evidence type="ECO:0000259" key="4">
    <source>
        <dbReference type="Pfam" id="PF13649"/>
    </source>
</evidence>
<dbReference type="GO" id="GO:0008168">
    <property type="term" value="F:methyltransferase activity"/>
    <property type="evidence" value="ECO:0007669"/>
    <property type="project" value="UniProtKB-KW"/>
</dbReference>
<gene>
    <name evidence="5" type="ORF">NE686_16115</name>
</gene>
<evidence type="ECO:0000313" key="5">
    <source>
        <dbReference type="EMBL" id="MCQ4924629.1"/>
    </source>
</evidence>
<evidence type="ECO:0000313" key="6">
    <source>
        <dbReference type="Proteomes" id="UP001524478"/>
    </source>
</evidence>
<name>A0ABT1SDY6_9FIRM</name>
<evidence type="ECO:0000256" key="3">
    <source>
        <dbReference type="ARBA" id="ARBA00022691"/>
    </source>
</evidence>
<proteinExistence type="predicted"/>
<keyword evidence="2" id="KW-0808">Transferase</keyword>
<dbReference type="RefSeq" id="WP_216556472.1">
    <property type="nucleotide sequence ID" value="NZ_JAHLOH010000019.1"/>
</dbReference>
<comment type="caution">
    <text evidence="5">The sequence shown here is derived from an EMBL/GenBank/DDBJ whole genome shotgun (WGS) entry which is preliminary data.</text>
</comment>
<reference evidence="5 6" key="1">
    <citation type="submission" date="2022-06" db="EMBL/GenBank/DDBJ databases">
        <title>Isolation of gut microbiota from human fecal samples.</title>
        <authorList>
            <person name="Pamer E.G."/>
            <person name="Barat B."/>
            <person name="Waligurski E."/>
            <person name="Medina S."/>
            <person name="Paddock L."/>
            <person name="Mostad J."/>
        </authorList>
    </citation>
    <scope>NUCLEOTIDE SEQUENCE [LARGE SCALE GENOMIC DNA]</scope>
    <source>
        <strain evidence="5 6">DFI.7.95</strain>
    </source>
</reference>
<keyword evidence="1 5" id="KW-0489">Methyltransferase</keyword>